<dbReference type="EMBL" id="JBHFAB010000005">
    <property type="protein sequence ID" value="MFC1416723.1"/>
    <property type="molecule type" value="Genomic_DNA"/>
</dbReference>
<gene>
    <name evidence="1" type="ORF">ACEZDE_08715</name>
</gene>
<dbReference type="Proteomes" id="UP001592531">
    <property type="component" value="Unassembled WGS sequence"/>
</dbReference>
<reference evidence="1 2" key="1">
    <citation type="submission" date="2024-09" db="EMBL/GenBank/DDBJ databases">
        <authorList>
            <person name="Lee S.D."/>
        </authorList>
    </citation>
    <scope>NUCLEOTIDE SEQUENCE [LARGE SCALE GENOMIC DNA]</scope>
    <source>
        <strain evidence="1 2">N8-3</strain>
    </source>
</reference>
<organism evidence="1 2">
    <name type="scientific">Streptacidiphilus cavernicola</name>
    <dbReference type="NCBI Taxonomy" id="3342716"/>
    <lineage>
        <taxon>Bacteria</taxon>
        <taxon>Bacillati</taxon>
        <taxon>Actinomycetota</taxon>
        <taxon>Actinomycetes</taxon>
        <taxon>Kitasatosporales</taxon>
        <taxon>Streptomycetaceae</taxon>
        <taxon>Streptacidiphilus</taxon>
    </lineage>
</organism>
<keyword evidence="2" id="KW-1185">Reference proteome</keyword>
<proteinExistence type="predicted"/>
<evidence type="ECO:0000313" key="1">
    <source>
        <dbReference type="EMBL" id="MFC1416723.1"/>
    </source>
</evidence>
<dbReference type="RefSeq" id="WP_380534210.1">
    <property type="nucleotide sequence ID" value="NZ_JBHFAB010000005.1"/>
</dbReference>
<name>A0ABV6VST7_9ACTN</name>
<protein>
    <submittedName>
        <fullName evidence="1">Uncharacterized protein</fullName>
    </submittedName>
</protein>
<sequence>MNTLSGRTVAFLVAPEGIEQPELTGPDDLAAFDDTMVAEFAEVRG</sequence>
<evidence type="ECO:0000313" key="2">
    <source>
        <dbReference type="Proteomes" id="UP001592531"/>
    </source>
</evidence>
<comment type="caution">
    <text evidence="1">The sequence shown here is derived from an EMBL/GenBank/DDBJ whole genome shotgun (WGS) entry which is preliminary data.</text>
</comment>
<accession>A0ABV6VST7</accession>